<dbReference type="AlphaFoldDB" id="A0A212KMZ8"/>
<dbReference type="GO" id="GO:0009253">
    <property type="term" value="P:peptidoglycan catabolic process"/>
    <property type="evidence" value="ECO:0007669"/>
    <property type="project" value="InterPro"/>
</dbReference>
<organism evidence="7">
    <name type="scientific">uncultured Alphaproteobacteria bacterium</name>
    <dbReference type="NCBI Taxonomy" id="91750"/>
    <lineage>
        <taxon>Bacteria</taxon>
        <taxon>Pseudomonadati</taxon>
        <taxon>Pseudomonadota</taxon>
        <taxon>Alphaproteobacteria</taxon>
        <taxon>environmental samples</taxon>
    </lineage>
</organism>
<evidence type="ECO:0000313" key="7">
    <source>
        <dbReference type="EMBL" id="SBW13049.1"/>
    </source>
</evidence>
<keyword evidence="3 6" id="KW-0081">Bacteriolytic enzyme</keyword>
<dbReference type="EC" id="3.2.1.17" evidence="6"/>
<dbReference type="Pfam" id="PF00959">
    <property type="entry name" value="Phage_lysozyme"/>
    <property type="match status" value="1"/>
</dbReference>
<sequence length="162" mass="17321">MARLPKSILSLVTAGATAVVIATAFVGEKEGLTLESFQDGAGVWTICNGITEGVKPGQTATEAECARLFASEIGKRLAAVDEMVTAPMSPARHAAITSLCYNIGLSACRRSTLIRKLNAGDPNACDEILRWHYSGGQDCTDPKSNCRGIPPRREQERELCLL</sequence>
<dbReference type="GO" id="GO:0016998">
    <property type="term" value="P:cell wall macromolecule catabolic process"/>
    <property type="evidence" value="ECO:0007669"/>
    <property type="project" value="InterPro"/>
</dbReference>
<keyword evidence="4 6" id="KW-0378">Hydrolase</keyword>
<dbReference type="PANTHER" id="PTHR38107:SF3">
    <property type="entry name" value="LYSOZYME RRRD-RELATED"/>
    <property type="match status" value="1"/>
</dbReference>
<dbReference type="InterPro" id="IPR023347">
    <property type="entry name" value="Lysozyme_dom_sf"/>
</dbReference>
<keyword evidence="5 6" id="KW-0326">Glycosidase</keyword>
<evidence type="ECO:0000256" key="3">
    <source>
        <dbReference type="ARBA" id="ARBA00022638"/>
    </source>
</evidence>
<dbReference type="EMBL" id="FLUO01000004">
    <property type="protein sequence ID" value="SBW13049.1"/>
    <property type="molecule type" value="Genomic_DNA"/>
</dbReference>
<dbReference type="HAMAP" id="MF_04110">
    <property type="entry name" value="ENDOLYSIN_T4"/>
    <property type="match status" value="1"/>
</dbReference>
<comment type="similarity">
    <text evidence="6">Belongs to the glycosyl hydrolase 24 family.</text>
</comment>
<dbReference type="InterPro" id="IPR023346">
    <property type="entry name" value="Lysozyme-like_dom_sf"/>
</dbReference>
<dbReference type="SUPFAM" id="SSF53955">
    <property type="entry name" value="Lysozyme-like"/>
    <property type="match status" value="1"/>
</dbReference>
<protein>
    <recommendedName>
        <fullName evidence="6">Lysozyme</fullName>
        <ecNumber evidence="6">3.2.1.17</ecNumber>
    </recommendedName>
</protein>
<comment type="catalytic activity">
    <reaction evidence="1 6">
        <text>Hydrolysis of (1-&gt;4)-beta-linkages between N-acetylmuramic acid and N-acetyl-D-glucosamine residues in a peptidoglycan and between N-acetyl-D-glucosamine residues in chitodextrins.</text>
        <dbReference type="EC" id="3.2.1.17"/>
    </reaction>
</comment>
<evidence type="ECO:0000256" key="4">
    <source>
        <dbReference type="ARBA" id="ARBA00022801"/>
    </source>
</evidence>
<accession>A0A212KMZ8</accession>
<dbReference type="PANTHER" id="PTHR38107">
    <property type="match status" value="1"/>
</dbReference>
<dbReference type="GO" id="GO:0003796">
    <property type="term" value="F:lysozyme activity"/>
    <property type="evidence" value="ECO:0007669"/>
    <property type="project" value="UniProtKB-EC"/>
</dbReference>
<dbReference type="Gene3D" id="1.10.530.40">
    <property type="match status" value="1"/>
</dbReference>
<dbReference type="InterPro" id="IPR002196">
    <property type="entry name" value="Glyco_hydro_24"/>
</dbReference>
<reference evidence="7" key="1">
    <citation type="submission" date="2016-04" db="EMBL/GenBank/DDBJ databases">
        <authorList>
            <person name="Evans L.H."/>
            <person name="Alamgir A."/>
            <person name="Owens N."/>
            <person name="Weber N.D."/>
            <person name="Virtaneva K."/>
            <person name="Barbian K."/>
            <person name="Babar A."/>
            <person name="Rosenke K."/>
        </authorList>
    </citation>
    <scope>NUCLEOTIDE SEQUENCE</scope>
    <source>
        <strain evidence="7">86</strain>
    </source>
</reference>
<dbReference type="InterPro" id="IPR034690">
    <property type="entry name" value="Endolysin_T4_type"/>
</dbReference>
<dbReference type="CDD" id="cd16900">
    <property type="entry name" value="endolysin_R21-like"/>
    <property type="match status" value="1"/>
</dbReference>
<evidence type="ECO:0000256" key="2">
    <source>
        <dbReference type="ARBA" id="ARBA00022529"/>
    </source>
</evidence>
<evidence type="ECO:0000256" key="5">
    <source>
        <dbReference type="ARBA" id="ARBA00023295"/>
    </source>
</evidence>
<dbReference type="InterPro" id="IPR051018">
    <property type="entry name" value="Bacteriophage_GH24"/>
</dbReference>
<keyword evidence="2 6" id="KW-0929">Antimicrobial</keyword>
<name>A0A212KMZ8_9PROT</name>
<evidence type="ECO:0000256" key="1">
    <source>
        <dbReference type="ARBA" id="ARBA00000632"/>
    </source>
</evidence>
<proteinExistence type="inferred from homology"/>
<evidence type="ECO:0000256" key="6">
    <source>
        <dbReference type="RuleBase" id="RU003788"/>
    </source>
</evidence>
<dbReference type="GO" id="GO:0031640">
    <property type="term" value="P:killing of cells of another organism"/>
    <property type="evidence" value="ECO:0007669"/>
    <property type="project" value="UniProtKB-KW"/>
</dbReference>
<dbReference type="GO" id="GO:0042742">
    <property type="term" value="P:defense response to bacterium"/>
    <property type="evidence" value="ECO:0007669"/>
    <property type="project" value="UniProtKB-KW"/>
</dbReference>
<gene>
    <name evidence="7" type="ORF">KL86APRO_40071</name>
</gene>